<accession>A0A6I4W182</accession>
<proteinExistence type="predicted"/>
<evidence type="ECO:0000313" key="3">
    <source>
        <dbReference type="Proteomes" id="UP000430692"/>
    </source>
</evidence>
<organism evidence="2 3">
    <name type="scientific">Shimazuella alba</name>
    <dbReference type="NCBI Taxonomy" id="2690964"/>
    <lineage>
        <taxon>Bacteria</taxon>
        <taxon>Bacillati</taxon>
        <taxon>Bacillota</taxon>
        <taxon>Bacilli</taxon>
        <taxon>Bacillales</taxon>
        <taxon>Thermoactinomycetaceae</taxon>
        <taxon>Shimazuella</taxon>
    </lineage>
</organism>
<gene>
    <name evidence="2" type="ORF">GSM42_09785</name>
</gene>
<keyword evidence="3" id="KW-1185">Reference proteome</keyword>
<dbReference type="RefSeq" id="WP_160801352.1">
    <property type="nucleotide sequence ID" value="NZ_WUUL01000005.1"/>
</dbReference>
<evidence type="ECO:0000256" key="1">
    <source>
        <dbReference type="SAM" id="MobiDB-lite"/>
    </source>
</evidence>
<sequence>MAKFYFDLKKFPGISINGLPDDFELVKEENITSIHWGELTTDNGERKYIHNLYILPEMVHYYRLNRTDGKPMKNQRKTYKPLPEFKPQPVPGTSVRVTMMLTK</sequence>
<evidence type="ECO:0000313" key="2">
    <source>
        <dbReference type="EMBL" id="MXQ54002.1"/>
    </source>
</evidence>
<name>A0A6I4W182_9BACL</name>
<reference evidence="2 3" key="1">
    <citation type="submission" date="2019-12" db="EMBL/GenBank/DDBJ databases">
        <title>Whole-genome analyses of novel actinobacteria.</title>
        <authorList>
            <person name="Sahin N."/>
            <person name="Saygin H."/>
        </authorList>
    </citation>
    <scope>NUCLEOTIDE SEQUENCE [LARGE SCALE GENOMIC DNA]</scope>
    <source>
        <strain evidence="2 3">KC615</strain>
    </source>
</reference>
<dbReference type="Proteomes" id="UP000430692">
    <property type="component" value="Unassembled WGS sequence"/>
</dbReference>
<dbReference type="AlphaFoldDB" id="A0A6I4W182"/>
<feature type="region of interest" description="Disordered" evidence="1">
    <location>
        <begin position="68"/>
        <end position="91"/>
    </location>
</feature>
<dbReference type="EMBL" id="WUUL01000005">
    <property type="protein sequence ID" value="MXQ54002.1"/>
    <property type="molecule type" value="Genomic_DNA"/>
</dbReference>
<comment type="caution">
    <text evidence="2">The sequence shown here is derived from an EMBL/GenBank/DDBJ whole genome shotgun (WGS) entry which is preliminary data.</text>
</comment>
<protein>
    <submittedName>
        <fullName evidence="2">Uncharacterized protein</fullName>
    </submittedName>
</protein>